<sequence length="231" mass="26669">MNHEFSAITQEIKGRLQSSDRVILFAKTGNYDLQVEATLVKALTEILRDNNEPFFIIRTASIDMMSYEPLKEEDDELCAWVHSCTGQLPVFYYHWINSTNVSSAAEASNLSAANLIDDWPRFRSHHLKSISKQVPHHRIILSAADHSEADDGLKLAKYAADRIILSMIDRDADSWEQIGAVINRLSNKEHEKFLIAHYDDRQRPAPMTFLSIEEFKHLRNTRDGRYDIRIR</sequence>
<proteinExistence type="predicted"/>
<gene>
    <name evidence="1" type="ORF">DXI23_20295</name>
</gene>
<protein>
    <submittedName>
        <fullName evidence="1">Uncharacterized protein</fullName>
    </submittedName>
</protein>
<evidence type="ECO:0000313" key="1">
    <source>
        <dbReference type="EMBL" id="RDU39070.1"/>
    </source>
</evidence>
<keyword evidence="2" id="KW-1185">Reference proteome</keyword>
<reference evidence="1 2" key="1">
    <citation type="submission" date="2018-08" db="EMBL/GenBank/DDBJ databases">
        <title>Genome sequence of Marinobacter flavimaris KCTC 12185.</title>
        <authorList>
            <person name="Chun J."/>
            <person name="Kim B.-Y."/>
            <person name="Choi S.-B."/>
            <person name="Kwak M.-J."/>
        </authorList>
    </citation>
    <scope>NUCLEOTIDE SEQUENCE [LARGE SCALE GENOMIC DNA]</scope>
    <source>
        <strain evidence="1 2">KCTC 12185</strain>
    </source>
</reference>
<evidence type="ECO:0000313" key="2">
    <source>
        <dbReference type="Proteomes" id="UP000256431"/>
    </source>
</evidence>
<dbReference type="RefSeq" id="WP_104272438.1">
    <property type="nucleotide sequence ID" value="NZ_PSSW01000021.1"/>
</dbReference>
<accession>A0A3D8GX89</accession>
<dbReference type="EMBL" id="QRDH01000019">
    <property type="protein sequence ID" value="RDU39070.1"/>
    <property type="molecule type" value="Genomic_DNA"/>
</dbReference>
<comment type="caution">
    <text evidence="1">The sequence shown here is derived from an EMBL/GenBank/DDBJ whole genome shotgun (WGS) entry which is preliminary data.</text>
</comment>
<dbReference type="AlphaFoldDB" id="A0A3D8GX89"/>
<dbReference type="Proteomes" id="UP000256431">
    <property type="component" value="Unassembled WGS sequence"/>
</dbReference>
<organism evidence="1 2">
    <name type="scientific">Marinobacter flavimaris</name>
    <dbReference type="NCBI Taxonomy" id="262076"/>
    <lineage>
        <taxon>Bacteria</taxon>
        <taxon>Pseudomonadati</taxon>
        <taxon>Pseudomonadota</taxon>
        <taxon>Gammaproteobacteria</taxon>
        <taxon>Pseudomonadales</taxon>
        <taxon>Marinobacteraceae</taxon>
        <taxon>Marinobacter</taxon>
    </lineage>
</organism>
<name>A0A3D8GX89_9GAMM</name>